<keyword evidence="2" id="KW-0472">Membrane</keyword>
<keyword evidence="2" id="KW-1133">Transmembrane helix</keyword>
<dbReference type="EMBL" id="JAACJL010000044">
    <property type="protein sequence ID" value="KAF4615488.1"/>
    <property type="molecule type" value="Genomic_DNA"/>
</dbReference>
<feature type="compositionally biased region" description="Low complexity" evidence="1">
    <location>
        <begin position="277"/>
        <end position="287"/>
    </location>
</feature>
<keyword evidence="4" id="KW-1185">Reference proteome</keyword>
<gene>
    <name evidence="3" type="ORF">D9613_002598</name>
</gene>
<feature type="region of interest" description="Disordered" evidence="1">
    <location>
        <begin position="262"/>
        <end position="291"/>
    </location>
</feature>
<evidence type="ECO:0000313" key="3">
    <source>
        <dbReference type="EMBL" id="KAF4615488.1"/>
    </source>
</evidence>
<proteinExistence type="predicted"/>
<accession>A0A8H4QQV1</accession>
<dbReference type="Proteomes" id="UP000521872">
    <property type="component" value="Unassembled WGS sequence"/>
</dbReference>
<name>A0A8H4QQV1_9AGAR</name>
<evidence type="ECO:0000256" key="1">
    <source>
        <dbReference type="SAM" id="MobiDB-lite"/>
    </source>
</evidence>
<feature type="compositionally biased region" description="Low complexity" evidence="1">
    <location>
        <begin position="565"/>
        <end position="583"/>
    </location>
</feature>
<sequence length="615" mass="62022">MTTICSPTPSFTSTSVSTSQSEFTITSILTSALPAETSTSVVTFTTCATTNSTSTCATTSSNSIITLPAGTTTITSLSTGTSEIPITNLVTLFGSSCVTSDTSSSTTPKDTSTSPPPPTNTPPPPPPPGSSNSSSILSASSSGSSTTSLPPSNTSSSNVPSDTGSGATLQHDNKNGGGGTNVGPIVGGVVGGVAALVILGLLTWRLIKKQSRFDDIFNSDRKPHYQKRSSMRIPEPKPYNYGLVGSQPTPNSLNSHLTNFTPPSSPPPTQGTFNNIGPDPFAGPSSGPAGGSYQPVPVHDVPNPHANIPNVNHLRNPSLAPLIAGVGVAAGAGTAAGVIGAQSRPSSTASTSTSPGPLVTSAVPGQSPAFLPNTASPPLNSSYPPALQNWSANQGYAGPVSAGASGSGMSYPPGPSMAIAGPSGAGSSLSHNASANSTSMYSQNTITNATTSTTPSSWGGPALVPLPVGAAAVAQSQAYQQYEDPFARTGSPVSFQENRVLQVRNATVPIRSDSMRTTTTGRGVSRDSVTGGIRESGVGIRESGIYDPNAYYLADAGSAPADAAVASSTGTTSPTAAAAGRSTSAKDEKRQLVHLDGSQYQERPPAPPVYKERDE</sequence>
<feature type="compositionally biased region" description="Basic and acidic residues" evidence="1">
    <location>
        <begin position="584"/>
        <end position="593"/>
    </location>
</feature>
<evidence type="ECO:0000256" key="2">
    <source>
        <dbReference type="SAM" id="Phobius"/>
    </source>
</evidence>
<keyword evidence="2" id="KW-0812">Transmembrane</keyword>
<feature type="transmembrane region" description="Helical" evidence="2">
    <location>
        <begin position="182"/>
        <end position="204"/>
    </location>
</feature>
<reference evidence="3 4" key="1">
    <citation type="submission" date="2019-12" db="EMBL/GenBank/DDBJ databases">
        <authorList>
            <person name="Floudas D."/>
            <person name="Bentzer J."/>
            <person name="Ahren D."/>
            <person name="Johansson T."/>
            <person name="Persson P."/>
            <person name="Tunlid A."/>
        </authorList>
    </citation>
    <scope>NUCLEOTIDE SEQUENCE [LARGE SCALE GENOMIC DNA]</scope>
    <source>
        <strain evidence="3 4">CBS 102.39</strain>
    </source>
</reference>
<organism evidence="3 4">
    <name type="scientific">Agrocybe pediades</name>
    <dbReference type="NCBI Taxonomy" id="84607"/>
    <lineage>
        <taxon>Eukaryota</taxon>
        <taxon>Fungi</taxon>
        <taxon>Dikarya</taxon>
        <taxon>Basidiomycota</taxon>
        <taxon>Agaricomycotina</taxon>
        <taxon>Agaricomycetes</taxon>
        <taxon>Agaricomycetidae</taxon>
        <taxon>Agaricales</taxon>
        <taxon>Agaricineae</taxon>
        <taxon>Strophariaceae</taxon>
        <taxon>Agrocybe</taxon>
    </lineage>
</organism>
<feature type="region of interest" description="Disordered" evidence="1">
    <location>
        <begin position="565"/>
        <end position="615"/>
    </location>
</feature>
<feature type="compositionally biased region" description="Low complexity" evidence="1">
    <location>
        <begin position="130"/>
        <end position="161"/>
    </location>
</feature>
<feature type="region of interest" description="Disordered" evidence="1">
    <location>
        <begin position="100"/>
        <end position="179"/>
    </location>
</feature>
<comment type="caution">
    <text evidence="3">The sequence shown here is derived from an EMBL/GenBank/DDBJ whole genome shotgun (WGS) entry which is preliminary data.</text>
</comment>
<feature type="compositionally biased region" description="Pro residues" evidence="1">
    <location>
        <begin position="114"/>
        <end position="129"/>
    </location>
</feature>
<dbReference type="AlphaFoldDB" id="A0A8H4QQV1"/>
<evidence type="ECO:0000313" key="4">
    <source>
        <dbReference type="Proteomes" id="UP000521872"/>
    </source>
</evidence>
<feature type="compositionally biased region" description="Low complexity" evidence="1">
    <location>
        <begin position="100"/>
        <end position="113"/>
    </location>
</feature>
<protein>
    <submittedName>
        <fullName evidence="3">Uncharacterized protein</fullName>
    </submittedName>
</protein>